<keyword evidence="1" id="KW-0812">Transmembrane</keyword>
<keyword evidence="1" id="KW-1133">Transmembrane helix</keyword>
<protein>
    <submittedName>
        <fullName evidence="2">Uncharacterized protein</fullName>
    </submittedName>
</protein>
<feature type="transmembrane region" description="Helical" evidence="1">
    <location>
        <begin position="50"/>
        <end position="68"/>
    </location>
</feature>
<keyword evidence="1" id="KW-0472">Membrane</keyword>
<organism evidence="2">
    <name type="scientific">Anopheles darlingi</name>
    <name type="common">Mosquito</name>
    <dbReference type="NCBI Taxonomy" id="43151"/>
    <lineage>
        <taxon>Eukaryota</taxon>
        <taxon>Metazoa</taxon>
        <taxon>Ecdysozoa</taxon>
        <taxon>Arthropoda</taxon>
        <taxon>Hexapoda</taxon>
        <taxon>Insecta</taxon>
        <taxon>Pterygota</taxon>
        <taxon>Neoptera</taxon>
        <taxon>Endopterygota</taxon>
        <taxon>Diptera</taxon>
        <taxon>Nematocera</taxon>
        <taxon>Culicoidea</taxon>
        <taxon>Culicidae</taxon>
        <taxon>Anophelinae</taxon>
        <taxon>Anopheles</taxon>
    </lineage>
</organism>
<sequence length="94" mass="11044">MWEEEQGSIRPVVWALFLFSLLLSSSLQRIVTLPFSTFSSSQPPPPTTVFHFIVPTSGLLFVFLRCALQRRCPVTIRNEFIYLEWFYLRIIVFD</sequence>
<reference evidence="2" key="1">
    <citation type="submission" date="2018-01" db="EMBL/GenBank/DDBJ databases">
        <title>An insight into the sialome of Amazonian anophelines.</title>
        <authorList>
            <person name="Ribeiro J.M."/>
            <person name="Scarpassa V."/>
            <person name="Calvo E."/>
        </authorList>
    </citation>
    <scope>NUCLEOTIDE SEQUENCE</scope>
</reference>
<accession>A0A2M4DI04</accession>
<proteinExistence type="predicted"/>
<name>A0A2M4DI04_ANODA</name>
<dbReference type="EMBL" id="GGFL01013022">
    <property type="protein sequence ID" value="MBW77200.1"/>
    <property type="molecule type" value="Transcribed_RNA"/>
</dbReference>
<evidence type="ECO:0000256" key="1">
    <source>
        <dbReference type="SAM" id="Phobius"/>
    </source>
</evidence>
<feature type="transmembrane region" description="Helical" evidence="1">
    <location>
        <begin position="12"/>
        <end position="30"/>
    </location>
</feature>
<evidence type="ECO:0000313" key="2">
    <source>
        <dbReference type="EMBL" id="MBW77200.1"/>
    </source>
</evidence>
<dbReference type="AlphaFoldDB" id="A0A2M4DI04"/>